<reference evidence="4" key="3">
    <citation type="submission" date="2025-09" db="UniProtKB">
        <authorList>
            <consortium name="Ensembl"/>
        </authorList>
    </citation>
    <scope>IDENTIFICATION</scope>
</reference>
<proteinExistence type="predicted"/>
<organism evidence="4 5">
    <name type="scientific">Scleropages formosus</name>
    <name type="common">Asian bonytongue</name>
    <name type="synonym">Osteoglossum formosum</name>
    <dbReference type="NCBI Taxonomy" id="113540"/>
    <lineage>
        <taxon>Eukaryota</taxon>
        <taxon>Metazoa</taxon>
        <taxon>Chordata</taxon>
        <taxon>Craniata</taxon>
        <taxon>Vertebrata</taxon>
        <taxon>Euteleostomi</taxon>
        <taxon>Actinopterygii</taxon>
        <taxon>Neopterygii</taxon>
        <taxon>Teleostei</taxon>
        <taxon>Osteoglossocephala</taxon>
        <taxon>Osteoglossomorpha</taxon>
        <taxon>Osteoglossiformes</taxon>
        <taxon>Osteoglossidae</taxon>
        <taxon>Scleropages</taxon>
    </lineage>
</organism>
<dbReference type="SUPFAM" id="SSF50729">
    <property type="entry name" value="PH domain-like"/>
    <property type="match status" value="1"/>
</dbReference>
<feature type="compositionally biased region" description="Polar residues" evidence="1">
    <location>
        <begin position="791"/>
        <end position="804"/>
    </location>
</feature>
<dbReference type="OrthoDB" id="660555at2759"/>
<reference evidence="4" key="2">
    <citation type="submission" date="2025-08" db="UniProtKB">
        <authorList>
            <consortium name="Ensembl"/>
        </authorList>
    </citation>
    <scope>IDENTIFICATION</scope>
</reference>
<dbReference type="InterPro" id="IPR040181">
    <property type="entry name" value="PKHG5/7"/>
</dbReference>
<dbReference type="GO" id="GO:0030424">
    <property type="term" value="C:axon"/>
    <property type="evidence" value="ECO:0007669"/>
    <property type="project" value="TreeGrafter"/>
</dbReference>
<dbReference type="InterPro" id="IPR011993">
    <property type="entry name" value="PH-like_dom_sf"/>
</dbReference>
<evidence type="ECO:0000313" key="5">
    <source>
        <dbReference type="Proteomes" id="UP000694397"/>
    </source>
</evidence>
<feature type="region of interest" description="Disordered" evidence="1">
    <location>
        <begin position="1046"/>
        <end position="1077"/>
    </location>
</feature>
<feature type="region of interest" description="Disordered" evidence="1">
    <location>
        <begin position="586"/>
        <end position="615"/>
    </location>
</feature>
<dbReference type="PROSITE" id="PS50010">
    <property type="entry name" value="DH_2"/>
    <property type="match status" value="1"/>
</dbReference>
<feature type="compositionally biased region" description="Polar residues" evidence="1">
    <location>
        <begin position="1053"/>
        <end position="1064"/>
    </location>
</feature>
<dbReference type="GO" id="GO:0030139">
    <property type="term" value="C:endocytic vesicle"/>
    <property type="evidence" value="ECO:0007669"/>
    <property type="project" value="TreeGrafter"/>
</dbReference>
<dbReference type="InterPro" id="IPR001849">
    <property type="entry name" value="PH_domain"/>
</dbReference>
<feature type="region of interest" description="Disordered" evidence="1">
    <location>
        <begin position="783"/>
        <end position="804"/>
    </location>
</feature>
<dbReference type="GeneTree" id="ENSGT00940000161250"/>
<dbReference type="Gene3D" id="1.20.900.10">
    <property type="entry name" value="Dbl homology (DH) domain"/>
    <property type="match status" value="1"/>
</dbReference>
<keyword evidence="5" id="KW-1185">Reference proteome</keyword>
<dbReference type="KEGG" id="sfm:108924116"/>
<dbReference type="CTD" id="55200"/>
<feature type="compositionally biased region" description="Polar residues" evidence="1">
    <location>
        <begin position="586"/>
        <end position="595"/>
    </location>
</feature>
<dbReference type="Gene3D" id="2.30.29.30">
    <property type="entry name" value="Pleckstrin-homology domain (PH domain)/Phosphotyrosine-binding domain (PTB)"/>
    <property type="match status" value="1"/>
</dbReference>
<dbReference type="GO" id="GO:0043542">
    <property type="term" value="P:endothelial cell migration"/>
    <property type="evidence" value="ECO:0007669"/>
    <property type="project" value="TreeGrafter"/>
</dbReference>
<reference evidence="4 5" key="1">
    <citation type="submission" date="2019-04" db="EMBL/GenBank/DDBJ databases">
        <authorList>
            <consortium name="Wellcome Sanger Institute Data Sharing"/>
        </authorList>
    </citation>
    <scope>NUCLEOTIDE SEQUENCE [LARGE SCALE GENOMIC DNA]</scope>
</reference>
<dbReference type="SMART" id="SM00233">
    <property type="entry name" value="PH"/>
    <property type="match status" value="1"/>
</dbReference>
<dbReference type="PANTHER" id="PTHR13217:SF10">
    <property type="entry name" value="PLECKSTRIN HOMOLOGY DOMAIN-CONTAINING FAMILY G MEMBER 6 ISOFORM X1"/>
    <property type="match status" value="1"/>
</dbReference>
<protein>
    <submittedName>
        <fullName evidence="4">Pleckstrin homology domain containing, family G (with RhoGef domain) member 6</fullName>
    </submittedName>
</protein>
<evidence type="ECO:0000259" key="2">
    <source>
        <dbReference type="PROSITE" id="PS50003"/>
    </source>
</evidence>
<name>A0A8C9R432_SCLFO</name>
<dbReference type="Pfam" id="PF00621">
    <property type="entry name" value="RhoGEF"/>
    <property type="match status" value="1"/>
</dbReference>
<dbReference type="GeneID" id="108924116"/>
<evidence type="ECO:0000256" key="1">
    <source>
        <dbReference type="SAM" id="MobiDB-lite"/>
    </source>
</evidence>
<feature type="region of interest" description="Disordered" evidence="1">
    <location>
        <begin position="1"/>
        <end position="69"/>
    </location>
</feature>
<dbReference type="Proteomes" id="UP000694397">
    <property type="component" value="Chromosome 18"/>
</dbReference>
<dbReference type="SUPFAM" id="SSF48065">
    <property type="entry name" value="DBL homology domain (DH-domain)"/>
    <property type="match status" value="1"/>
</dbReference>
<feature type="domain" description="PH" evidence="2">
    <location>
        <begin position="427"/>
        <end position="527"/>
    </location>
</feature>
<dbReference type="GO" id="GO:0007266">
    <property type="term" value="P:Rho protein signal transduction"/>
    <property type="evidence" value="ECO:0007669"/>
    <property type="project" value="TreeGrafter"/>
</dbReference>
<gene>
    <name evidence="4" type="primary">plekhg6</name>
</gene>
<sequence length="1077" mass="122121">MDLSKLSPSPKPPSPGLKGGDEEQQDEVDASASRPSEEARDVEMEKQREMGSAGDGHFSGAVPHQKGAVDKHRFNTVGYQKRHKQKLVSDFATFRKGNAKPRAALKQALFYQGVSDKSTSAEEQVQLESLRETLDSFPLRVLPDWRNGGGICEVSGLPLEDSWTVIVHSHLTMDKTERHQQEALWEMIYTELSYIYKLTIVTHLVMGALTHLHRHGFLREVTHELIFSNLPSVLNAHCRFWQEVMFPMLEEVRRTGAPFDPIRLEEGCMQFRERFSAYLQYCWEEERIVEFARRLMDNNPQFRAYITWVEAHPSCGRMRLGDIQAKPHQRITKYPLLLAAVLKATQGHKSQYAVRKMLNSVNGFLDSINEHLKLKDEELELSDIAQKIEGYEVVEGISEEIDKHIRNFCRFDLTSPIQGAGPRVIRRLLLEETLRIRDRRESKWEAVVLLFSDVLLLAKAQRKSEKLKVIRPPMALERLECVALKDDCSFMLVEIGELGCPVSVYVITAPSPDSRSQWVSSIKAAQVSLATMRKKERTQGLGSFFQSDTQLVTQANPPSEETLSMLNNNMEDPRYSAEIRHILSSNDQERNSASLSDDEKSPLQEMEGKDQYQSPQEKWDFRFFSKSFMFSQSAPEDFASIRGSAKRLGFNYLEMSELESKEDSESIQKELHEIIFHGFNERRVTWNNSTNGSPEVSKQIKQKTSSSRKHSDYNNSLTADAESDLESLSSQSEPRDLLCGKNHSLKNRTSWEESKRDSCISQSEEDDLLADTWRFSRKLKSPRLRRRRPLGTQQSPPLQTHNKTSLLLDANISLPKSSSDSNLDGNQMLVWGLDSSEQGSNTEDADTLESISKNQVTLWSSPPQGNSPVTQAIPVAQLPNRKAGQNSQKKPRLKSQTSFSDPDTEPQGGQGPGMIPAWLDSSISFYSHTKLASTLQASSLEDILKRATARKRDRQRPAEKFEWRKCGVLDSIPFTSQTTLSSLYPSEGKKEEILEISQKGQDMNGEAKKEDDSNGELIYSFFYGDGASVDWTGWCFDDDEVMHRLDPEENGVSVDQSEIPTSVQVGKLQEDQQSSEV</sequence>
<feature type="compositionally biased region" description="Polar residues" evidence="1">
    <location>
        <begin position="686"/>
        <end position="696"/>
    </location>
</feature>
<dbReference type="InterPro" id="IPR000219">
    <property type="entry name" value="DH_dom"/>
</dbReference>
<dbReference type="Ensembl" id="ENSSFOT00015004211.2">
    <property type="protein sequence ID" value="ENSSFOP00015004143.2"/>
    <property type="gene ID" value="ENSSFOG00015002720.2"/>
</dbReference>
<dbReference type="InterPro" id="IPR035899">
    <property type="entry name" value="DBL_dom_sf"/>
</dbReference>
<dbReference type="GO" id="GO:0005085">
    <property type="term" value="F:guanyl-nucleotide exchange factor activity"/>
    <property type="evidence" value="ECO:0007669"/>
    <property type="project" value="InterPro"/>
</dbReference>
<feature type="compositionally biased region" description="Basic and acidic residues" evidence="1">
    <location>
        <begin position="35"/>
        <end position="49"/>
    </location>
</feature>
<feature type="compositionally biased region" description="Basic and acidic residues" evidence="1">
    <location>
        <begin position="597"/>
        <end position="610"/>
    </location>
</feature>
<dbReference type="SMART" id="SM00325">
    <property type="entry name" value="RhoGEF"/>
    <property type="match status" value="1"/>
</dbReference>
<evidence type="ECO:0000259" key="3">
    <source>
        <dbReference type="PROSITE" id="PS50010"/>
    </source>
</evidence>
<dbReference type="RefSeq" id="XP_018590817.2">
    <property type="nucleotide sequence ID" value="XM_018735301.2"/>
</dbReference>
<dbReference type="AlphaFoldDB" id="A0A8C9R432"/>
<dbReference type="PROSITE" id="PS50003">
    <property type="entry name" value="PH_DOMAIN"/>
    <property type="match status" value="1"/>
</dbReference>
<feature type="region of interest" description="Disordered" evidence="1">
    <location>
        <begin position="876"/>
        <end position="916"/>
    </location>
</feature>
<evidence type="ECO:0000313" key="4">
    <source>
        <dbReference type="Ensembl" id="ENSSFOP00015004143.2"/>
    </source>
</evidence>
<feature type="compositionally biased region" description="Polar residues" evidence="1">
    <location>
        <begin position="883"/>
        <end position="901"/>
    </location>
</feature>
<feature type="region of interest" description="Disordered" evidence="1">
    <location>
        <begin position="686"/>
        <end position="741"/>
    </location>
</feature>
<accession>A0A8C9R432</accession>
<dbReference type="PANTHER" id="PTHR13217">
    <property type="entry name" value="PLECKSTRIN HOMOLOGY DOMAIN-CONTAINING FAMILY G MEMBER 7"/>
    <property type="match status" value="1"/>
</dbReference>
<dbReference type="GO" id="GO:0005886">
    <property type="term" value="C:plasma membrane"/>
    <property type="evidence" value="ECO:0007669"/>
    <property type="project" value="TreeGrafter"/>
</dbReference>
<feature type="domain" description="DH" evidence="3">
    <location>
        <begin position="179"/>
        <end position="371"/>
    </location>
</feature>